<accession>A0AA49GL36</accession>
<dbReference type="AlphaFoldDB" id="A0AA49GL36"/>
<name>A0AA49GL36_9BACT</name>
<organism evidence="1">
    <name type="scientific">Roseihalotalea indica</name>
    <dbReference type="NCBI Taxonomy" id="2867963"/>
    <lineage>
        <taxon>Bacteria</taxon>
        <taxon>Pseudomonadati</taxon>
        <taxon>Bacteroidota</taxon>
        <taxon>Cytophagia</taxon>
        <taxon>Cytophagales</taxon>
        <taxon>Catalimonadaceae</taxon>
        <taxon>Roseihalotalea</taxon>
    </lineage>
</organism>
<reference evidence="1" key="1">
    <citation type="journal article" date="2023" name="Comput. Struct. Biotechnol. J.">
        <title>Discovery of a novel marine Bacteroidetes with a rich repertoire of carbohydrate-active enzymes.</title>
        <authorList>
            <person name="Chen B."/>
            <person name="Liu G."/>
            <person name="Chen Q."/>
            <person name="Wang H."/>
            <person name="Liu L."/>
            <person name="Tang K."/>
        </authorList>
    </citation>
    <scope>NUCLEOTIDE SEQUENCE</scope>
    <source>
        <strain evidence="1">TK19036</strain>
    </source>
</reference>
<proteinExistence type="predicted"/>
<evidence type="ECO:0000313" key="1">
    <source>
        <dbReference type="EMBL" id="WKN36817.1"/>
    </source>
</evidence>
<dbReference type="EMBL" id="CP120682">
    <property type="protein sequence ID" value="WKN36817.1"/>
    <property type="molecule type" value="Genomic_DNA"/>
</dbReference>
<gene>
    <name evidence="1" type="ORF">K4G66_31110</name>
</gene>
<protein>
    <submittedName>
        <fullName evidence="1">Uncharacterized protein</fullName>
    </submittedName>
</protein>
<sequence>MARLHSLTAGCSLLRYVGRRGIGAHSFSGRITENKDFSYIPMPVGSLVSFPLPSGRSS</sequence>
<reference evidence="1" key="2">
    <citation type="journal article" date="2024" name="Antonie Van Leeuwenhoek">
        <title>Roseihalotalea indica gen. nov., sp. nov., a halophilic Bacteroidetes from mesopelagic Southwest Indian Ocean with higher carbohydrate metabolic potential.</title>
        <authorList>
            <person name="Chen B."/>
            <person name="Zhang M."/>
            <person name="Lin D."/>
            <person name="Ye J."/>
            <person name="Tang K."/>
        </authorList>
    </citation>
    <scope>NUCLEOTIDE SEQUENCE</scope>
    <source>
        <strain evidence="1">TK19036</strain>
    </source>
</reference>